<dbReference type="InterPro" id="IPR017871">
    <property type="entry name" value="ABC_transporter-like_CS"/>
</dbReference>
<keyword evidence="1" id="KW-0547">Nucleotide-binding</keyword>
<dbReference type="PANTHER" id="PTHR42855">
    <property type="entry name" value="ABC TRANSPORTER ATP-BINDING SUBUNIT"/>
    <property type="match status" value="1"/>
</dbReference>
<dbReference type="Gene3D" id="3.40.50.300">
    <property type="entry name" value="P-loop containing nucleotide triphosphate hydrolases"/>
    <property type="match status" value="2"/>
</dbReference>
<sequence length="531" mass="60031">MSQISVNNLSFSYESSYDPVFENVSFTLDTDWKLGFIGRNGRGKTTLLNLLLGRYPYKGSITASVSFDYFPFEVKNVARNTVDVIKSCIAPYDEWECEMQRLLDLQTEQALEAYGDLFERYTYADGYTIESLIEQEIGKMGMSSEILSRPFDTLSNGERTRALLAALFLKHDNFLLIDEPTNHLDAKGREAIADYLAAKKGFILVSHDRDLLDRAVDHILCINRANIEVQQGNYTSWQINKDQQDAFELAENNRLTKEVANLTLAAKQKAGWSDRLERTKIGNRPQDQVPPDRGFIGHKSAKMMKRAKVIEQHAQRALQEKSALLKNLEQADALKLSPLHYRNSRLVQAIGLSINYGNQPLFQGLDFMVEQGDRVALCGGNGCGKSSILKLLLGQNIPSTGQLLYSGDLIISYVAQDTSFLQGDLKAFALNQQIDESLFKAILRKLDFSRIQFEKDMSEFSGGQKKKVLLAKSLCQQAHLYVWDEPLNFIDILSRVQIEELILRSAPTMLFVEHDKRFVQNIATKIVTIGN</sequence>
<dbReference type="OrthoDB" id="9801441at2"/>
<dbReference type="GO" id="GO:0005524">
    <property type="term" value="F:ATP binding"/>
    <property type="evidence" value="ECO:0007669"/>
    <property type="project" value="UniProtKB-KW"/>
</dbReference>
<dbReference type="Proteomes" id="UP000199158">
    <property type="component" value="Unassembled WGS sequence"/>
</dbReference>
<dbReference type="SUPFAM" id="SSF52540">
    <property type="entry name" value="P-loop containing nucleoside triphosphate hydrolases"/>
    <property type="match status" value="2"/>
</dbReference>
<protein>
    <submittedName>
        <fullName evidence="4">Lincosamide and streptogramin A transport system ATP-binding/permease protein</fullName>
    </submittedName>
</protein>
<dbReference type="InterPro" id="IPR027417">
    <property type="entry name" value="P-loop_NTPase"/>
</dbReference>
<dbReference type="GO" id="GO:0016887">
    <property type="term" value="F:ATP hydrolysis activity"/>
    <property type="evidence" value="ECO:0007669"/>
    <property type="project" value="InterPro"/>
</dbReference>
<reference evidence="4 5" key="1">
    <citation type="submission" date="2016-10" db="EMBL/GenBank/DDBJ databases">
        <authorList>
            <person name="de Groot N.N."/>
        </authorList>
    </citation>
    <scope>NUCLEOTIDE SEQUENCE [LARGE SCALE GENOMIC DNA]</scope>
    <source>
        <strain evidence="4 5">CGMCC 1.5070</strain>
    </source>
</reference>
<dbReference type="PROSITE" id="PS50893">
    <property type="entry name" value="ABC_TRANSPORTER_2"/>
    <property type="match status" value="2"/>
</dbReference>
<dbReference type="STRING" id="474960.SAMN05216180_1240"/>
<gene>
    <name evidence="4" type="ORF">SAMN05216180_1240</name>
</gene>
<dbReference type="EMBL" id="FOCG01000001">
    <property type="protein sequence ID" value="SEM68013.1"/>
    <property type="molecule type" value="Genomic_DNA"/>
</dbReference>
<dbReference type="AlphaFoldDB" id="A0A1H8ABT3"/>
<evidence type="ECO:0000313" key="4">
    <source>
        <dbReference type="EMBL" id="SEM68013.1"/>
    </source>
</evidence>
<dbReference type="InterPro" id="IPR003439">
    <property type="entry name" value="ABC_transporter-like_ATP-bd"/>
</dbReference>
<dbReference type="Pfam" id="PF00005">
    <property type="entry name" value="ABC_tran"/>
    <property type="match status" value="2"/>
</dbReference>
<keyword evidence="5" id="KW-1185">Reference proteome</keyword>
<feature type="domain" description="ABC transporter" evidence="3">
    <location>
        <begin position="4"/>
        <end position="249"/>
    </location>
</feature>
<accession>A0A1H8ABT3</accession>
<dbReference type="InterPro" id="IPR051309">
    <property type="entry name" value="ABCF_ATPase"/>
</dbReference>
<dbReference type="CDD" id="cd03221">
    <property type="entry name" value="ABCF_EF-3"/>
    <property type="match status" value="2"/>
</dbReference>
<name>A0A1H8ABT3_9FIRM</name>
<evidence type="ECO:0000256" key="1">
    <source>
        <dbReference type="ARBA" id="ARBA00022741"/>
    </source>
</evidence>
<dbReference type="FunFam" id="3.40.50.300:FF:000011">
    <property type="entry name" value="Putative ABC transporter ATP-binding component"/>
    <property type="match status" value="1"/>
</dbReference>
<dbReference type="SMART" id="SM00382">
    <property type="entry name" value="AAA"/>
    <property type="match status" value="2"/>
</dbReference>
<organism evidence="4 5">
    <name type="scientific">Hydrogenoanaerobacterium saccharovorans</name>
    <dbReference type="NCBI Taxonomy" id="474960"/>
    <lineage>
        <taxon>Bacteria</taxon>
        <taxon>Bacillati</taxon>
        <taxon>Bacillota</taxon>
        <taxon>Clostridia</taxon>
        <taxon>Eubacteriales</taxon>
        <taxon>Oscillospiraceae</taxon>
        <taxon>Hydrogenoanaerobacterium</taxon>
    </lineage>
</organism>
<feature type="domain" description="ABC transporter" evidence="3">
    <location>
        <begin position="347"/>
        <end position="531"/>
    </location>
</feature>
<proteinExistence type="predicted"/>
<evidence type="ECO:0000313" key="5">
    <source>
        <dbReference type="Proteomes" id="UP000199158"/>
    </source>
</evidence>
<dbReference type="InterPro" id="IPR003593">
    <property type="entry name" value="AAA+_ATPase"/>
</dbReference>
<keyword evidence="2 4" id="KW-0067">ATP-binding</keyword>
<dbReference type="PANTHER" id="PTHR42855:SF2">
    <property type="entry name" value="DRUG RESISTANCE ABC TRANSPORTER,ATP-BINDING PROTEIN"/>
    <property type="match status" value="1"/>
</dbReference>
<dbReference type="PROSITE" id="PS00211">
    <property type="entry name" value="ABC_TRANSPORTER_1"/>
    <property type="match status" value="1"/>
</dbReference>
<evidence type="ECO:0000259" key="3">
    <source>
        <dbReference type="PROSITE" id="PS50893"/>
    </source>
</evidence>
<dbReference type="RefSeq" id="WP_092752700.1">
    <property type="nucleotide sequence ID" value="NZ_FOCG01000001.1"/>
</dbReference>
<dbReference type="NCBIfam" id="NF000355">
    <property type="entry name" value="ribo_prot_ABC_F"/>
    <property type="match status" value="1"/>
</dbReference>
<evidence type="ECO:0000256" key="2">
    <source>
        <dbReference type="ARBA" id="ARBA00022840"/>
    </source>
</evidence>